<comment type="caution">
    <text evidence="3">The sequence shown here is derived from an EMBL/GenBank/DDBJ whole genome shotgun (WGS) entry which is preliminary data.</text>
</comment>
<dbReference type="AlphaFoldDB" id="A0A2U1ZVM7"/>
<keyword evidence="2" id="KW-0472">Membrane</keyword>
<feature type="region of interest" description="Disordered" evidence="1">
    <location>
        <begin position="309"/>
        <end position="330"/>
    </location>
</feature>
<feature type="transmembrane region" description="Helical" evidence="2">
    <location>
        <begin position="499"/>
        <end position="518"/>
    </location>
</feature>
<name>A0A2U1ZVM7_9MICO</name>
<gene>
    <name evidence="3" type="ORF">C8046_10540</name>
</gene>
<feature type="region of interest" description="Disordered" evidence="1">
    <location>
        <begin position="178"/>
        <end position="220"/>
    </location>
</feature>
<feature type="compositionally biased region" description="Low complexity" evidence="1">
    <location>
        <begin position="185"/>
        <end position="209"/>
    </location>
</feature>
<keyword evidence="2" id="KW-0812">Transmembrane</keyword>
<evidence type="ECO:0000313" key="3">
    <source>
        <dbReference type="EMBL" id="PWD51021.1"/>
    </source>
</evidence>
<organism evidence="3 4">
    <name type="scientific">Serinibacter arcticus</name>
    <dbReference type="NCBI Taxonomy" id="1655435"/>
    <lineage>
        <taxon>Bacteria</taxon>
        <taxon>Bacillati</taxon>
        <taxon>Actinomycetota</taxon>
        <taxon>Actinomycetes</taxon>
        <taxon>Micrococcales</taxon>
        <taxon>Beutenbergiaceae</taxon>
        <taxon>Serinibacter</taxon>
    </lineage>
</organism>
<evidence type="ECO:0000313" key="4">
    <source>
        <dbReference type="Proteomes" id="UP000245166"/>
    </source>
</evidence>
<dbReference type="EMBL" id="PYHR01000002">
    <property type="protein sequence ID" value="PWD51021.1"/>
    <property type="molecule type" value="Genomic_DNA"/>
</dbReference>
<keyword evidence="4" id="KW-1185">Reference proteome</keyword>
<sequence>MSSDWSQNRAINDLEAAISAQAAAAASRQRAVERRIAAVQGDMVTKVNALTFQLNALVELGDLRDELTLYIPMRRARDAAVALTRAVLRGDGDLTYLRESPDLASDGDYWLVPAALAIVDGRQGVLHDDAAATALRLDRGRAAPFLVAVTTLLGHPELTTHLLGDCFDGRGSSGSTAFGSADGLAAEPSAPAASSSSSSSSTRSSTTPSPASPSPAVTNTERTIWRATAAGVLGADAVPAVQRAVGDRLAGARAEAWTEGAANPLAEAPRLGHLTSDGPDPIASQGTGAILGAWATWAERIGEHELRGGRAVGPADLGSAPLTGTPTGDDDPFSPPAVHRDLERVVMSLAGEGGPREREMLERIDLLQTHLGKAADREAQWWSAPHAGGVVELVVRDARGRDIDAAALVAPLLTPQLRTATDNHRDRLLATPPPSTAVRLVGTSVAVTATDDGEVAAERARSSYLSQPLPKPNLVAVGVLAAVGLVGAILAATQVSPGWLVLAVPMLVAAGVVYLRGLQTARAEKERRTQAVQRFADALHDARAKVRSEADALTADQESVRLGHAAVAESLARVRPVA</sequence>
<proteinExistence type="predicted"/>
<keyword evidence="2" id="KW-1133">Transmembrane helix</keyword>
<evidence type="ECO:0000256" key="1">
    <source>
        <dbReference type="SAM" id="MobiDB-lite"/>
    </source>
</evidence>
<feature type="transmembrane region" description="Helical" evidence="2">
    <location>
        <begin position="474"/>
        <end position="493"/>
    </location>
</feature>
<dbReference type="RefSeq" id="WP_109229402.1">
    <property type="nucleotide sequence ID" value="NZ_PYHR01000002.1"/>
</dbReference>
<accession>A0A2U1ZVM7</accession>
<protein>
    <submittedName>
        <fullName evidence="3">Uncharacterized protein</fullName>
    </submittedName>
</protein>
<reference evidence="3 4" key="1">
    <citation type="submission" date="2018-03" db="EMBL/GenBank/DDBJ databases">
        <title>Genome assembly of novel Miniimonas species PCH200.</title>
        <authorList>
            <person name="Thakur V."/>
            <person name="Kumar V."/>
            <person name="Singh D."/>
        </authorList>
    </citation>
    <scope>NUCLEOTIDE SEQUENCE [LARGE SCALE GENOMIC DNA]</scope>
    <source>
        <strain evidence="3 4">PCH200</strain>
    </source>
</reference>
<evidence type="ECO:0000256" key="2">
    <source>
        <dbReference type="SAM" id="Phobius"/>
    </source>
</evidence>
<dbReference type="Proteomes" id="UP000245166">
    <property type="component" value="Unassembled WGS sequence"/>
</dbReference>
<dbReference type="OrthoDB" id="5142876at2"/>